<reference evidence="2 3" key="1">
    <citation type="submission" date="2018-01" db="EMBL/GenBank/DDBJ databases">
        <title>G. obscuriglobus.</title>
        <authorList>
            <person name="Franke J."/>
            <person name="Blomberg W."/>
            <person name="Selmecki A."/>
        </authorList>
    </citation>
    <scope>NUCLEOTIDE SEQUENCE [LARGE SCALE GENOMIC DNA]</scope>
    <source>
        <strain evidence="2 3">DSM 5831</strain>
    </source>
</reference>
<dbReference type="SMART" id="SM00347">
    <property type="entry name" value="HTH_MARR"/>
    <property type="match status" value="1"/>
</dbReference>
<dbReference type="Pfam" id="PF01047">
    <property type="entry name" value="MarR"/>
    <property type="match status" value="1"/>
</dbReference>
<dbReference type="PRINTS" id="PR00598">
    <property type="entry name" value="HTHMARR"/>
</dbReference>
<gene>
    <name evidence="2" type="ORF">C1280_00105</name>
</gene>
<dbReference type="GO" id="GO:0003700">
    <property type="term" value="F:DNA-binding transcription factor activity"/>
    <property type="evidence" value="ECO:0007669"/>
    <property type="project" value="InterPro"/>
</dbReference>
<sequence>MPTEPPPEPDDALMLARAFASFGPVYYKWLRACFAESGVSFPRMKLLGALHSSGPKIMSELGEELGVTARNVTALVDALEGEGLVRRVPHTTDRRATVIELTPAGAKYGLEMASGGHLDKVAELFRALSADEQEQLRRLVAKLESLLAGRGFGTGGLCGGDG</sequence>
<proteinExistence type="predicted"/>
<dbReference type="GO" id="GO:0006950">
    <property type="term" value="P:response to stress"/>
    <property type="evidence" value="ECO:0007669"/>
    <property type="project" value="TreeGrafter"/>
</dbReference>
<dbReference type="InterPro" id="IPR036390">
    <property type="entry name" value="WH_DNA-bd_sf"/>
</dbReference>
<feature type="domain" description="HTH marR-type" evidence="1">
    <location>
        <begin position="8"/>
        <end position="145"/>
    </location>
</feature>
<dbReference type="EMBL" id="CP025958">
    <property type="protein sequence ID" value="AWM35578.1"/>
    <property type="molecule type" value="Genomic_DNA"/>
</dbReference>
<dbReference type="PANTHER" id="PTHR33164:SF43">
    <property type="entry name" value="HTH-TYPE TRANSCRIPTIONAL REPRESSOR YETL"/>
    <property type="match status" value="1"/>
</dbReference>
<evidence type="ECO:0000259" key="1">
    <source>
        <dbReference type="PROSITE" id="PS50995"/>
    </source>
</evidence>
<dbReference type="PANTHER" id="PTHR33164">
    <property type="entry name" value="TRANSCRIPTIONAL REGULATOR, MARR FAMILY"/>
    <property type="match status" value="1"/>
</dbReference>
<dbReference type="InterPro" id="IPR036388">
    <property type="entry name" value="WH-like_DNA-bd_sf"/>
</dbReference>
<evidence type="ECO:0000313" key="2">
    <source>
        <dbReference type="EMBL" id="AWM35578.1"/>
    </source>
</evidence>
<dbReference type="InterPro" id="IPR000835">
    <property type="entry name" value="HTH_MarR-typ"/>
</dbReference>
<organism evidence="2 3">
    <name type="scientific">Gemmata obscuriglobus</name>
    <dbReference type="NCBI Taxonomy" id="114"/>
    <lineage>
        <taxon>Bacteria</taxon>
        <taxon>Pseudomonadati</taxon>
        <taxon>Planctomycetota</taxon>
        <taxon>Planctomycetia</taxon>
        <taxon>Gemmatales</taxon>
        <taxon>Gemmataceae</taxon>
        <taxon>Gemmata</taxon>
    </lineage>
</organism>
<dbReference type="Proteomes" id="UP000245802">
    <property type="component" value="Chromosome"/>
</dbReference>
<keyword evidence="3" id="KW-1185">Reference proteome</keyword>
<dbReference type="SUPFAM" id="SSF46785">
    <property type="entry name" value="Winged helix' DNA-binding domain"/>
    <property type="match status" value="1"/>
</dbReference>
<dbReference type="KEGG" id="gog:C1280_00105"/>
<dbReference type="OrthoDB" id="4463574at2"/>
<protein>
    <submittedName>
        <fullName evidence="2">MarR family transcriptional regulator</fullName>
    </submittedName>
</protein>
<dbReference type="InterPro" id="IPR039422">
    <property type="entry name" value="MarR/SlyA-like"/>
</dbReference>
<evidence type="ECO:0000313" key="3">
    <source>
        <dbReference type="Proteomes" id="UP000245802"/>
    </source>
</evidence>
<dbReference type="Gene3D" id="1.10.10.10">
    <property type="entry name" value="Winged helix-like DNA-binding domain superfamily/Winged helix DNA-binding domain"/>
    <property type="match status" value="1"/>
</dbReference>
<dbReference type="AlphaFoldDB" id="A0A2Z3GQL4"/>
<name>A0A2Z3GQL4_9BACT</name>
<accession>A0A2Z3GQL4</accession>
<dbReference type="PROSITE" id="PS50995">
    <property type="entry name" value="HTH_MARR_2"/>
    <property type="match status" value="1"/>
</dbReference>